<dbReference type="InterPro" id="IPR009187">
    <property type="entry name" value="Prok_Ku"/>
</dbReference>
<dbReference type="GO" id="GO:0006303">
    <property type="term" value="P:double-strand break repair via nonhomologous end joining"/>
    <property type="evidence" value="ECO:0007669"/>
    <property type="project" value="InterPro"/>
</dbReference>
<name>A0AB39QBV1_9ACTN</name>
<dbReference type="GO" id="GO:0006310">
    <property type="term" value="P:DNA recombination"/>
    <property type="evidence" value="ECO:0007669"/>
    <property type="project" value="UniProtKB-KW"/>
</dbReference>
<dbReference type="InterPro" id="IPR006164">
    <property type="entry name" value="DNA_bd_Ku70/Ku80"/>
</dbReference>
<dbReference type="Pfam" id="PF02735">
    <property type="entry name" value="Ku"/>
    <property type="match status" value="1"/>
</dbReference>
<dbReference type="PANTHER" id="PTHR41251">
    <property type="entry name" value="NON-HOMOLOGOUS END JOINING PROTEIN KU"/>
    <property type="match status" value="1"/>
</dbReference>
<keyword evidence="2" id="KW-0233">DNA recombination</keyword>
<dbReference type="SUPFAM" id="SSF100939">
    <property type="entry name" value="SPOC domain-like"/>
    <property type="match status" value="1"/>
</dbReference>
<evidence type="ECO:0000256" key="2">
    <source>
        <dbReference type="ARBA" id="ARBA00023172"/>
    </source>
</evidence>
<accession>A0AB39QBV1</accession>
<keyword evidence="1" id="KW-0238">DNA-binding</keyword>
<dbReference type="PANTHER" id="PTHR41251:SF1">
    <property type="entry name" value="NON-HOMOLOGOUS END JOINING PROTEIN KU"/>
    <property type="match status" value="1"/>
</dbReference>
<proteinExistence type="predicted"/>
<evidence type="ECO:0000313" key="4">
    <source>
        <dbReference type="EMBL" id="XDQ40782.1"/>
    </source>
</evidence>
<feature type="domain" description="Ku" evidence="3">
    <location>
        <begin position="6"/>
        <end position="135"/>
    </location>
</feature>
<reference evidence="4" key="1">
    <citation type="submission" date="2024-07" db="EMBL/GenBank/DDBJ databases">
        <authorList>
            <person name="Yu S.T."/>
        </authorList>
    </citation>
    <scope>NUCLEOTIDE SEQUENCE</scope>
    <source>
        <strain evidence="4">R28</strain>
    </source>
</reference>
<dbReference type="InterPro" id="IPR016194">
    <property type="entry name" value="SPOC-like_C_dom_sf"/>
</dbReference>
<dbReference type="GO" id="GO:0003690">
    <property type="term" value="F:double-stranded DNA binding"/>
    <property type="evidence" value="ECO:0007669"/>
    <property type="project" value="TreeGrafter"/>
</dbReference>
<dbReference type="EMBL" id="CP163439">
    <property type="protein sequence ID" value="XDQ40782.1"/>
    <property type="molecule type" value="Genomic_DNA"/>
</dbReference>
<dbReference type="RefSeq" id="WP_369175494.1">
    <property type="nucleotide sequence ID" value="NZ_CP163439.1"/>
</dbReference>
<dbReference type="AlphaFoldDB" id="A0AB39QBV1"/>
<organism evidence="4">
    <name type="scientific">Streptomyces sp. R28</name>
    <dbReference type="NCBI Taxonomy" id="3238628"/>
    <lineage>
        <taxon>Bacteria</taxon>
        <taxon>Bacillati</taxon>
        <taxon>Actinomycetota</taxon>
        <taxon>Actinomycetes</taxon>
        <taxon>Kitasatosporales</taxon>
        <taxon>Streptomycetaceae</taxon>
        <taxon>Streptomyces</taxon>
    </lineage>
</organism>
<protein>
    <submittedName>
        <fullName evidence="4">Ku protein</fullName>
    </submittedName>
</protein>
<gene>
    <name evidence="4" type="ORF">AB5J49_46970</name>
</gene>
<dbReference type="Gene3D" id="2.40.290.10">
    <property type="match status" value="1"/>
</dbReference>
<dbReference type="SMART" id="SM00559">
    <property type="entry name" value="Ku78"/>
    <property type="match status" value="1"/>
</dbReference>
<evidence type="ECO:0000256" key="1">
    <source>
        <dbReference type="ARBA" id="ARBA00023125"/>
    </source>
</evidence>
<evidence type="ECO:0000259" key="3">
    <source>
        <dbReference type="SMART" id="SM00559"/>
    </source>
</evidence>
<sequence length="178" mass="20054">MCELEDRQVDESEIGKGYKLAKDQVIPISDDELANLPLPTAKTVEIEACLPLESIDPLRIGAGYYLMPDGQVAAKPYKLLREALGRSSRVAIAKRAWHGRERLGMLRVRDQALVLHLMYWPDEIRDPAELLPSPVDLTDDELEGTLSLIDSTTREELEGLEFHDEYTDALAQIIEAKR</sequence>